<dbReference type="AlphaFoldDB" id="A0A505DFW2"/>
<keyword evidence="3" id="KW-1185">Reference proteome</keyword>
<feature type="region of interest" description="Disordered" evidence="1">
    <location>
        <begin position="13"/>
        <end position="37"/>
    </location>
</feature>
<evidence type="ECO:0000256" key="1">
    <source>
        <dbReference type="SAM" id="MobiDB-lite"/>
    </source>
</evidence>
<dbReference type="EMBL" id="VCHX02000107">
    <property type="protein sequence ID" value="TPQ21907.1"/>
    <property type="molecule type" value="Genomic_DNA"/>
</dbReference>
<name>A0A505DFW2_9ACTN</name>
<gene>
    <name evidence="2" type="ORF">FGD71_012685</name>
</gene>
<evidence type="ECO:0000313" key="3">
    <source>
        <dbReference type="Proteomes" id="UP000317378"/>
    </source>
</evidence>
<proteinExistence type="predicted"/>
<evidence type="ECO:0000313" key="2">
    <source>
        <dbReference type="EMBL" id="TPQ21907.1"/>
    </source>
</evidence>
<reference evidence="2 3" key="1">
    <citation type="submission" date="2019-06" db="EMBL/GenBank/DDBJ databases">
        <title>Streptomyces sporangiiformans sp. nov., a novel actinomycete isolated from soil in Mount Song.</title>
        <authorList>
            <person name="Han L."/>
        </authorList>
    </citation>
    <scope>NUCLEOTIDE SEQUENCE [LARGE SCALE GENOMIC DNA]</scope>
    <source>
        <strain evidence="2 3">NEAU-SSA 1</strain>
    </source>
</reference>
<dbReference type="Proteomes" id="UP000317378">
    <property type="component" value="Unassembled WGS sequence"/>
</dbReference>
<dbReference type="OrthoDB" id="4280226at2"/>
<comment type="caution">
    <text evidence="2">The sequence shown here is derived from an EMBL/GenBank/DDBJ whole genome shotgun (WGS) entry which is preliminary data.</text>
</comment>
<feature type="compositionally biased region" description="Low complexity" evidence="1">
    <location>
        <begin position="23"/>
        <end position="37"/>
    </location>
</feature>
<organism evidence="2 3">
    <name type="scientific">Streptomyces sporangiiformans</name>
    <dbReference type="NCBI Taxonomy" id="2315329"/>
    <lineage>
        <taxon>Bacteria</taxon>
        <taxon>Bacillati</taxon>
        <taxon>Actinomycetota</taxon>
        <taxon>Actinomycetes</taxon>
        <taxon>Kitasatosporales</taxon>
        <taxon>Streptomycetaceae</taxon>
        <taxon>Streptomyces</taxon>
    </lineage>
</organism>
<protein>
    <submittedName>
        <fullName evidence="2">Uncharacterized protein</fullName>
    </submittedName>
</protein>
<sequence length="132" mass="13857">MAAIALCALIHGPSEEAEQQHRTPALTTASSPASVSASVSASAPASALVAVPGDAVPHGPHRHHGDEECALDEAVRTTVQAAHQPPAEAEATAFAGLSTALVRRSAANRRPYRLRSRRTGRTALVRTSRWRI</sequence>
<accession>A0A505DFW2</accession>